<evidence type="ECO:0000313" key="4">
    <source>
        <dbReference type="Proteomes" id="UP000230002"/>
    </source>
</evidence>
<comment type="caution">
    <text evidence="3">The sequence shown here is derived from an EMBL/GenBank/DDBJ whole genome shotgun (WGS) entry which is preliminary data.</text>
</comment>
<gene>
    <name evidence="3" type="ORF">GSI_14006</name>
</gene>
<dbReference type="AlphaFoldDB" id="A0A2G8RRX4"/>
<evidence type="ECO:0000256" key="1">
    <source>
        <dbReference type="SAM" id="MobiDB-lite"/>
    </source>
</evidence>
<reference evidence="3 4" key="1">
    <citation type="journal article" date="2015" name="Sci. Rep.">
        <title>Chromosome-level genome map provides insights into diverse defense mechanisms in the medicinal fungus Ganoderma sinense.</title>
        <authorList>
            <person name="Zhu Y."/>
            <person name="Xu J."/>
            <person name="Sun C."/>
            <person name="Zhou S."/>
            <person name="Xu H."/>
            <person name="Nelson D.R."/>
            <person name="Qian J."/>
            <person name="Song J."/>
            <person name="Luo H."/>
            <person name="Xiang L."/>
            <person name="Li Y."/>
            <person name="Xu Z."/>
            <person name="Ji A."/>
            <person name="Wang L."/>
            <person name="Lu S."/>
            <person name="Hayward A."/>
            <person name="Sun W."/>
            <person name="Li X."/>
            <person name="Schwartz D.C."/>
            <person name="Wang Y."/>
            <person name="Chen S."/>
        </authorList>
    </citation>
    <scope>NUCLEOTIDE SEQUENCE [LARGE SCALE GENOMIC DNA]</scope>
    <source>
        <strain evidence="3 4">ZZ0214-1</strain>
    </source>
</reference>
<dbReference type="EMBL" id="AYKW01000067">
    <property type="protein sequence ID" value="PIL24253.1"/>
    <property type="molecule type" value="Genomic_DNA"/>
</dbReference>
<dbReference type="Proteomes" id="UP000230002">
    <property type="component" value="Unassembled WGS sequence"/>
</dbReference>
<dbReference type="SMART" id="SM00256">
    <property type="entry name" value="FBOX"/>
    <property type="match status" value="1"/>
</dbReference>
<feature type="domain" description="F-box" evidence="2">
    <location>
        <begin position="74"/>
        <end position="123"/>
    </location>
</feature>
<evidence type="ECO:0000259" key="2">
    <source>
        <dbReference type="PROSITE" id="PS50181"/>
    </source>
</evidence>
<dbReference type="STRING" id="1077348.A0A2G8RRX4"/>
<dbReference type="InterPro" id="IPR036047">
    <property type="entry name" value="F-box-like_dom_sf"/>
</dbReference>
<name>A0A2G8RRX4_9APHY</name>
<dbReference type="SUPFAM" id="SSF81383">
    <property type="entry name" value="F-box domain"/>
    <property type="match status" value="1"/>
</dbReference>
<sequence>MSSSAAGPLRRSSRLREKNSAPNLAVLLVEGSDEEISSEPPTKRRRKNNTSKPLPRNVSAPLKSASARGKRKSLSKLPDMPLDILYEVFAHLHPYDLLHLARTTKAFRALLMSRSSITLWRQSIATVPDLPECPPDLTEPAYTNLLFDSHCHFCVKARVMTVMWTCRLRCCKPCLRDNFAELIDVFLAVGPKPIKPGAMLPAEQINNRLFFPKSKVRELLKCIAECDEDVTKLKALEEQRIQLMTDQERVCGICLLPFLELDHANGVQNAELLEDWQAKQNHKRALEKLDLRVRRQTQILARLSELGYREDLEYMTVELFDRFVEHPSVKQPKELTDRIWNNIKEPMLVFAQTARSERLMRERAAEYINRLRVIKHTVSDYLSLHPLWENIPSVADFSRYTPIFRTLMDRERDVFFKEVDLPSEVVKLALNDVVRRWRRDMQWRLYTMIPDAACPEETERLIKRSAESGTLDDRTTESILMALLRATTWFRCTQCDCLLDYPRVQAHQCLKTGPAINMDPKTDADDRANAYNLVLKEFPWNYSEDGIFFDMDARAAAQKVVRAYGLDPDATEGFDMDLDSPRFACGECSKDGYVCVMPWRVAVAHLCMPNHKDKDVKVTLLNDDDRANIIESESDWTSSYFRDTYKLWGHNVDIPEEEDDWALHPDAETALGVPAGARNYLERLLSTPIEH</sequence>
<dbReference type="PROSITE" id="PS50181">
    <property type="entry name" value="FBOX"/>
    <property type="match status" value="1"/>
</dbReference>
<evidence type="ECO:0000313" key="3">
    <source>
        <dbReference type="EMBL" id="PIL24253.1"/>
    </source>
</evidence>
<dbReference type="OrthoDB" id="2322499at2759"/>
<feature type="region of interest" description="Disordered" evidence="1">
    <location>
        <begin position="1"/>
        <end position="73"/>
    </location>
</feature>
<organism evidence="3 4">
    <name type="scientific">Ganoderma sinense ZZ0214-1</name>
    <dbReference type="NCBI Taxonomy" id="1077348"/>
    <lineage>
        <taxon>Eukaryota</taxon>
        <taxon>Fungi</taxon>
        <taxon>Dikarya</taxon>
        <taxon>Basidiomycota</taxon>
        <taxon>Agaricomycotina</taxon>
        <taxon>Agaricomycetes</taxon>
        <taxon>Polyporales</taxon>
        <taxon>Polyporaceae</taxon>
        <taxon>Ganoderma</taxon>
    </lineage>
</organism>
<keyword evidence="4" id="KW-1185">Reference proteome</keyword>
<dbReference type="Pfam" id="PF00646">
    <property type="entry name" value="F-box"/>
    <property type="match status" value="1"/>
</dbReference>
<dbReference type="CDD" id="cd09917">
    <property type="entry name" value="F-box_SF"/>
    <property type="match status" value="1"/>
</dbReference>
<accession>A0A2G8RRX4</accession>
<proteinExistence type="predicted"/>
<dbReference type="InterPro" id="IPR001810">
    <property type="entry name" value="F-box_dom"/>
</dbReference>
<protein>
    <recommendedName>
        <fullName evidence="2">F-box domain-containing protein</fullName>
    </recommendedName>
</protein>